<accession>A0A2T4RH10</accession>
<dbReference type="PANTHER" id="PTHR18964:SF165">
    <property type="entry name" value="BETA-GLUCOSIDE KINASE"/>
    <property type="match status" value="1"/>
</dbReference>
<dbReference type="RefSeq" id="WP_107632865.1">
    <property type="nucleotide sequence ID" value="NZ_CP118163.1"/>
</dbReference>
<dbReference type="AlphaFoldDB" id="A0A2T4RH10"/>
<dbReference type="SUPFAM" id="SSF53067">
    <property type="entry name" value="Actin-like ATPase domain"/>
    <property type="match status" value="1"/>
</dbReference>
<reference evidence="2 3" key="1">
    <citation type="journal article" date="2016" name="Front. Microbiol.">
        <title>Comprehensive Phylogenetic Analysis of Bovine Non-aureus Staphylococci Species Based on Whole-Genome Sequencing.</title>
        <authorList>
            <person name="Naushad S."/>
            <person name="Barkema H.W."/>
            <person name="Luby C."/>
            <person name="Condas L.A."/>
            <person name="Nobrega D.B."/>
            <person name="Carson D.A."/>
            <person name="De Buck J."/>
        </authorList>
    </citation>
    <scope>NUCLEOTIDE SEQUENCE [LARGE SCALE GENOMIC DNA]</scope>
    <source>
        <strain evidence="2 3">SNUC 5959</strain>
    </source>
</reference>
<organism evidence="2 3">
    <name type="scientific">Staphylococcus hyicus</name>
    <dbReference type="NCBI Taxonomy" id="1284"/>
    <lineage>
        <taxon>Bacteria</taxon>
        <taxon>Bacillati</taxon>
        <taxon>Bacillota</taxon>
        <taxon>Bacilli</taxon>
        <taxon>Bacillales</taxon>
        <taxon>Staphylococcaceae</taxon>
        <taxon>Staphylococcus</taxon>
    </lineage>
</organism>
<dbReference type="InterPro" id="IPR000600">
    <property type="entry name" value="ROK"/>
</dbReference>
<dbReference type="InterPro" id="IPR043129">
    <property type="entry name" value="ATPase_NBD"/>
</dbReference>
<dbReference type="EMBL" id="QXVO01000027">
    <property type="protein sequence ID" value="RIO44719.1"/>
    <property type="molecule type" value="Genomic_DNA"/>
</dbReference>
<comment type="caution">
    <text evidence="2">The sequence shown here is derived from an EMBL/GenBank/DDBJ whole genome shotgun (WGS) entry which is preliminary data.</text>
</comment>
<dbReference type="Pfam" id="PF00480">
    <property type="entry name" value="ROK"/>
    <property type="match status" value="1"/>
</dbReference>
<protein>
    <submittedName>
        <fullName evidence="2">ROK family protein</fullName>
    </submittedName>
</protein>
<dbReference type="PANTHER" id="PTHR18964">
    <property type="entry name" value="ROK (REPRESSOR, ORF, KINASE) FAMILY"/>
    <property type="match status" value="1"/>
</dbReference>
<evidence type="ECO:0000313" key="3">
    <source>
        <dbReference type="Proteomes" id="UP000285625"/>
    </source>
</evidence>
<dbReference type="STRING" id="1284.SHYC_02995"/>
<dbReference type="Proteomes" id="UP000285625">
    <property type="component" value="Unassembled WGS sequence"/>
</dbReference>
<name>A0A2T4RH10_STAHY</name>
<comment type="similarity">
    <text evidence="1">Belongs to the ROK (NagC/XylR) family.</text>
</comment>
<dbReference type="Gene3D" id="3.30.420.40">
    <property type="match status" value="2"/>
</dbReference>
<proteinExistence type="inferred from homology"/>
<evidence type="ECO:0000313" key="2">
    <source>
        <dbReference type="EMBL" id="RIO44719.1"/>
    </source>
</evidence>
<evidence type="ECO:0000256" key="1">
    <source>
        <dbReference type="ARBA" id="ARBA00006479"/>
    </source>
</evidence>
<sequence length="286" mass="31738">MTKIAIDIGGTFIKSAIVEPGFQLEGYQKHPTPINENKAILKEVVNRIDHYVHAYHLKNVSIGISTAGAVNRVEGTIVYANDNIMDYAGTDFKQALRPFSTQVNVYNDVDAAMLGELSYRKYPVQSAFCLTLGTGIGGSYFHQQSGLMVGARHRANQIGHLLFDPNTHTNYEQRASTRALKQLMLKQAYGHDHVAQLFEDARHAEKSQWILHTWGREVARGIAEVQIMFDPECVIIGGGISQQQHALLKYIQPHVKAYLPPHYGCAKIETAQLQNDAALIGAVSEL</sequence>
<gene>
    <name evidence="2" type="ORF">BUZ57_08875</name>
</gene>